<feature type="transmembrane region" description="Helical" evidence="1">
    <location>
        <begin position="289"/>
        <end position="307"/>
    </location>
</feature>
<accession>A0A8S1RCA1</accession>
<keyword evidence="1" id="KW-0472">Membrane</keyword>
<feature type="transmembrane region" description="Helical" evidence="1">
    <location>
        <begin position="251"/>
        <end position="277"/>
    </location>
</feature>
<feature type="transmembrane region" description="Helical" evidence="1">
    <location>
        <begin position="44"/>
        <end position="73"/>
    </location>
</feature>
<dbReference type="Proteomes" id="UP000692954">
    <property type="component" value="Unassembled WGS sequence"/>
</dbReference>
<proteinExistence type="predicted"/>
<organism evidence="2 3">
    <name type="scientific">Paramecium sonneborni</name>
    <dbReference type="NCBI Taxonomy" id="65129"/>
    <lineage>
        <taxon>Eukaryota</taxon>
        <taxon>Sar</taxon>
        <taxon>Alveolata</taxon>
        <taxon>Ciliophora</taxon>
        <taxon>Intramacronucleata</taxon>
        <taxon>Oligohymenophorea</taxon>
        <taxon>Peniculida</taxon>
        <taxon>Parameciidae</taxon>
        <taxon>Paramecium</taxon>
    </lineage>
</organism>
<feature type="transmembrane region" description="Helical" evidence="1">
    <location>
        <begin position="115"/>
        <end position="136"/>
    </location>
</feature>
<feature type="transmembrane region" description="Helical" evidence="1">
    <location>
        <begin position="143"/>
        <end position="159"/>
    </location>
</feature>
<evidence type="ECO:0000313" key="2">
    <source>
        <dbReference type="EMBL" id="CAD8124983.1"/>
    </source>
</evidence>
<keyword evidence="1" id="KW-1133">Transmembrane helix</keyword>
<feature type="transmembrane region" description="Helical" evidence="1">
    <location>
        <begin position="85"/>
        <end position="109"/>
    </location>
</feature>
<protein>
    <submittedName>
        <fullName evidence="2">Uncharacterized protein</fullName>
    </submittedName>
</protein>
<feature type="transmembrane region" description="Helical" evidence="1">
    <location>
        <begin position="179"/>
        <end position="199"/>
    </location>
</feature>
<evidence type="ECO:0000256" key="1">
    <source>
        <dbReference type="SAM" id="Phobius"/>
    </source>
</evidence>
<dbReference type="AlphaFoldDB" id="A0A8S1RCA1"/>
<name>A0A8S1RCA1_9CILI</name>
<feature type="transmembrane region" description="Helical" evidence="1">
    <location>
        <begin position="12"/>
        <end position="29"/>
    </location>
</feature>
<sequence length="367" mass="43496">MLKSITRRRKKYIFLDYMIVLLTSLYIRIRTVDIDFYSSLQPNYTWLLTIVFGLMFAKIGRVWCILICSIMNISSIYFLSNSSHVVFVSSIYIFTYENLILLIFCHSLNVFREKAFQGLLFCYAFGNYLELAQVFLNLKYLKYLLFILIISLSVIRLKFKQLPQTNYFIVIKHVFTVRMAITQAIMILFIMQVIINLRTFLDMIGSSSTRYFALILFPLICLVFFQYEIMLNEGFFLSNFTLSILLLFDQFAIFFIAAGFLCHALIIQVFAVFYVFDQIDSKISRTYKNLNYDIIVLIHYAILKYFYAHYDSYAQHKNIIQVLSGLISIFLIIRARNLCRCFFKNKQNYYNNTYDQFESARNDDTVL</sequence>
<dbReference type="EMBL" id="CAJJDN010000155">
    <property type="protein sequence ID" value="CAD8124983.1"/>
    <property type="molecule type" value="Genomic_DNA"/>
</dbReference>
<keyword evidence="3" id="KW-1185">Reference proteome</keyword>
<gene>
    <name evidence="2" type="ORF">PSON_ATCC_30995.1.T1550061</name>
</gene>
<dbReference type="OrthoDB" id="308481at2759"/>
<comment type="caution">
    <text evidence="2">The sequence shown here is derived from an EMBL/GenBank/DDBJ whole genome shotgun (WGS) entry which is preliminary data.</text>
</comment>
<keyword evidence="1" id="KW-0812">Transmembrane</keyword>
<feature type="transmembrane region" description="Helical" evidence="1">
    <location>
        <begin position="319"/>
        <end position="336"/>
    </location>
</feature>
<feature type="transmembrane region" description="Helical" evidence="1">
    <location>
        <begin position="211"/>
        <end position="231"/>
    </location>
</feature>
<reference evidence="2" key="1">
    <citation type="submission" date="2021-01" db="EMBL/GenBank/DDBJ databases">
        <authorList>
            <consortium name="Genoscope - CEA"/>
            <person name="William W."/>
        </authorList>
    </citation>
    <scope>NUCLEOTIDE SEQUENCE</scope>
</reference>
<evidence type="ECO:0000313" key="3">
    <source>
        <dbReference type="Proteomes" id="UP000692954"/>
    </source>
</evidence>